<keyword evidence="2" id="KW-1185">Reference proteome</keyword>
<dbReference type="InterPro" id="IPR023213">
    <property type="entry name" value="CAT-like_dom_sf"/>
</dbReference>
<evidence type="ECO:0000313" key="1">
    <source>
        <dbReference type="EMBL" id="TQB77080.1"/>
    </source>
</evidence>
<name>A0A507R7D4_MONPU</name>
<accession>A0A507R7D4</accession>
<dbReference type="AlphaFoldDB" id="A0A507R7D4"/>
<reference evidence="1 2" key="1">
    <citation type="submission" date="2019-06" db="EMBL/GenBank/DDBJ databases">
        <title>Wine fermentation using esterase from Monascus purpureus.</title>
        <authorList>
            <person name="Geng C."/>
            <person name="Zhang Y."/>
        </authorList>
    </citation>
    <scope>NUCLEOTIDE SEQUENCE [LARGE SCALE GENOMIC DNA]</scope>
    <source>
        <strain evidence="1">HQ1</strain>
    </source>
</reference>
<organism evidence="1 2">
    <name type="scientific">Monascus purpureus</name>
    <name type="common">Red mold</name>
    <name type="synonym">Monascus anka</name>
    <dbReference type="NCBI Taxonomy" id="5098"/>
    <lineage>
        <taxon>Eukaryota</taxon>
        <taxon>Fungi</taxon>
        <taxon>Dikarya</taxon>
        <taxon>Ascomycota</taxon>
        <taxon>Pezizomycotina</taxon>
        <taxon>Eurotiomycetes</taxon>
        <taxon>Eurotiomycetidae</taxon>
        <taxon>Eurotiales</taxon>
        <taxon>Aspergillaceae</taxon>
        <taxon>Monascus</taxon>
    </lineage>
</organism>
<dbReference type="Proteomes" id="UP000319663">
    <property type="component" value="Unassembled WGS sequence"/>
</dbReference>
<gene>
    <name evidence="1" type="ORF">MPDQ_005566</name>
</gene>
<dbReference type="PANTHER" id="PTHR42034:SF1">
    <property type="entry name" value="CONDENSATION DOMAIN-CONTAINING PROTEIN"/>
    <property type="match status" value="1"/>
</dbReference>
<dbReference type="PANTHER" id="PTHR42034">
    <property type="entry name" value="CHROMOSOME 7, WHOLE GENOME SHOTGUN SEQUENCE-RELATED"/>
    <property type="match status" value="1"/>
</dbReference>
<dbReference type="SUPFAM" id="SSF52777">
    <property type="entry name" value="CoA-dependent acyltransferases"/>
    <property type="match status" value="1"/>
</dbReference>
<sequence length="464" mass="51432">MPWQETENGTFSRPLGESEAFLKLIGDSGHVLQRENWAVNTTATIIPRGTVTKADIADRLRHAWIHLRFQQPSIAAVVSSDITRVVYIAPPSNESLKKWVRETFMVMSDSRSAGEVVASMTVQPTQYARLYYIPQSDELLYNTAHWRSDGVGTFLLLDLLLQLAFAPDLGDPFHLPWGEEGGRLAPTVEDAIAINLTTPATLTAAQKALVERNACSFELTQGAVGIPYNGDSTTLPTGTSSARTTLSSDTTEKIVQACKKRGGSVTSAVHASIASVNYAMRLQHHRGREYASSVRFNLRPYLPEVFNTSTYASGLYSTAWMFQMPPDADWDTYCRTCQQRYRAGITATYLASHREFARTVADMMRTPPRSQGEPPSDVDISSIGVVDKWVRPVHGDAECGCEVRAVSIGVEMLTRQGACFVWTFRGQLNLSIVYNESFHSMGQMEEFAEKVKGVLLRELDIQDS</sequence>
<dbReference type="Gene3D" id="3.30.559.10">
    <property type="entry name" value="Chloramphenicol acetyltransferase-like domain"/>
    <property type="match status" value="1"/>
</dbReference>
<dbReference type="OrthoDB" id="2548233at2759"/>
<dbReference type="EMBL" id="VIFY01000004">
    <property type="protein sequence ID" value="TQB77080.1"/>
    <property type="molecule type" value="Genomic_DNA"/>
</dbReference>
<comment type="caution">
    <text evidence="1">The sequence shown here is derived from an EMBL/GenBank/DDBJ whole genome shotgun (WGS) entry which is preliminary data.</text>
</comment>
<evidence type="ECO:0000313" key="2">
    <source>
        <dbReference type="Proteomes" id="UP000319663"/>
    </source>
</evidence>
<protein>
    <submittedName>
        <fullName evidence="1">Uncharacterized protein</fullName>
    </submittedName>
</protein>
<dbReference type="Gene3D" id="3.30.559.30">
    <property type="entry name" value="Nonribosomal peptide synthetase, condensation domain"/>
    <property type="match status" value="1"/>
</dbReference>
<proteinExistence type="predicted"/>